<reference evidence="1" key="1">
    <citation type="submission" date="2023-06" db="EMBL/GenBank/DDBJ databases">
        <title>Genome-scale phylogeny and comparative genomics of the fungal order Sordariales.</title>
        <authorList>
            <consortium name="Lawrence Berkeley National Laboratory"/>
            <person name="Hensen N."/>
            <person name="Bonometti L."/>
            <person name="Westerberg I."/>
            <person name="Brannstrom I.O."/>
            <person name="Guillou S."/>
            <person name="Cros-Aarteil S."/>
            <person name="Calhoun S."/>
            <person name="Haridas S."/>
            <person name="Kuo A."/>
            <person name="Mondo S."/>
            <person name="Pangilinan J."/>
            <person name="Riley R."/>
            <person name="LaButti K."/>
            <person name="Andreopoulos B."/>
            <person name="Lipzen A."/>
            <person name="Chen C."/>
            <person name="Yanf M."/>
            <person name="Daum C."/>
            <person name="Ng V."/>
            <person name="Clum A."/>
            <person name="Steindorff A."/>
            <person name="Ohm R."/>
            <person name="Martin F."/>
            <person name="Silar P."/>
            <person name="Natvig D."/>
            <person name="Lalanne C."/>
            <person name="Gautier V."/>
            <person name="Ament-velasquez S.L."/>
            <person name="Kruys A."/>
            <person name="Hutchinson M.I."/>
            <person name="Powell A.J."/>
            <person name="Barry K."/>
            <person name="Miller A.N."/>
            <person name="Grigoriev I.V."/>
            <person name="Debuchy R."/>
            <person name="Gladieux P."/>
            <person name="Thoren M.H."/>
            <person name="Johannesson H."/>
        </authorList>
    </citation>
    <scope>NUCLEOTIDE SEQUENCE</scope>
    <source>
        <strain evidence="1">SMH2392-1A</strain>
    </source>
</reference>
<dbReference type="GeneID" id="85323345"/>
<accession>A0AA40ABH9</accession>
<evidence type="ECO:0008006" key="3">
    <source>
        <dbReference type="Google" id="ProtNLM"/>
    </source>
</evidence>
<name>A0AA40ABH9_9PEZI</name>
<evidence type="ECO:0000313" key="1">
    <source>
        <dbReference type="EMBL" id="KAK0712787.1"/>
    </source>
</evidence>
<sequence length="261" mass="29355">MEPFPATAISTLCVTSGKILLGFYEYINDVADVPRYVEELTAELSSLNAALLALKALLLPGAVRHMRRTLKQIEDCVNKSKIKTNKSAKGQLLTCISWLWNKEVVLLRQALAKERETISFMLQVSTCQSQDDLAKLLKQVDEKVTALQESRKHVKEALVVIDRDHPRFEEAEFTIHMQPATRPDEQPAPAEAPSPFRPLNRKLVDTIEAKAWTAAKVICDEKWTSVPQLSEVELRIKIISGRSAMLALRLSSDDDLALPRR</sequence>
<comment type="caution">
    <text evidence="1">The sequence shown here is derived from an EMBL/GenBank/DDBJ whole genome shotgun (WGS) entry which is preliminary data.</text>
</comment>
<organism evidence="1 2">
    <name type="scientific">Lasiosphaeria miniovina</name>
    <dbReference type="NCBI Taxonomy" id="1954250"/>
    <lineage>
        <taxon>Eukaryota</taxon>
        <taxon>Fungi</taxon>
        <taxon>Dikarya</taxon>
        <taxon>Ascomycota</taxon>
        <taxon>Pezizomycotina</taxon>
        <taxon>Sordariomycetes</taxon>
        <taxon>Sordariomycetidae</taxon>
        <taxon>Sordariales</taxon>
        <taxon>Lasiosphaeriaceae</taxon>
        <taxon>Lasiosphaeria</taxon>
    </lineage>
</organism>
<keyword evidence="2" id="KW-1185">Reference proteome</keyword>
<proteinExistence type="predicted"/>
<gene>
    <name evidence="1" type="ORF">B0T26DRAFT_677206</name>
</gene>
<dbReference type="AlphaFoldDB" id="A0AA40ABH9"/>
<dbReference type="Proteomes" id="UP001172101">
    <property type="component" value="Unassembled WGS sequence"/>
</dbReference>
<evidence type="ECO:0000313" key="2">
    <source>
        <dbReference type="Proteomes" id="UP001172101"/>
    </source>
</evidence>
<dbReference type="RefSeq" id="XP_060294110.1">
    <property type="nucleotide sequence ID" value="XM_060440075.1"/>
</dbReference>
<protein>
    <recommendedName>
        <fullName evidence="3">Fungal N-terminal domain-containing protein</fullName>
    </recommendedName>
</protein>
<dbReference type="EMBL" id="JAUIRO010000005">
    <property type="protein sequence ID" value="KAK0712787.1"/>
    <property type="molecule type" value="Genomic_DNA"/>
</dbReference>